<evidence type="ECO:0000313" key="3">
    <source>
        <dbReference type="Proteomes" id="UP001444071"/>
    </source>
</evidence>
<feature type="domain" description="AGRL2-4 GAIN subdomain A" evidence="1">
    <location>
        <begin position="8"/>
        <end position="70"/>
    </location>
</feature>
<feature type="non-terminal residue" evidence="2">
    <location>
        <position position="1"/>
    </location>
</feature>
<keyword evidence="3" id="KW-1185">Reference proteome</keyword>
<proteinExistence type="predicted"/>
<dbReference type="Proteomes" id="UP001444071">
    <property type="component" value="Unassembled WGS sequence"/>
</dbReference>
<dbReference type="EMBL" id="JAHRIM010064020">
    <property type="protein sequence ID" value="MEQ2272002.1"/>
    <property type="molecule type" value="Genomic_DNA"/>
</dbReference>
<keyword evidence="2" id="KW-0675">Receptor</keyword>
<dbReference type="Pfam" id="PF16489">
    <property type="entry name" value="GAIN"/>
    <property type="match status" value="1"/>
</dbReference>
<evidence type="ECO:0000259" key="1">
    <source>
        <dbReference type="Pfam" id="PF16489"/>
    </source>
</evidence>
<evidence type="ECO:0000313" key="2">
    <source>
        <dbReference type="EMBL" id="MEQ2272002.1"/>
    </source>
</evidence>
<name>A0ABV0WUB8_9TELE</name>
<gene>
    <name evidence="2" type="primary">CELSR2_1</name>
    <name evidence="2" type="ORF">XENORESO_012782</name>
</gene>
<organism evidence="2 3">
    <name type="scientific">Xenotaenia resolanae</name>
    <dbReference type="NCBI Taxonomy" id="208358"/>
    <lineage>
        <taxon>Eukaryota</taxon>
        <taxon>Metazoa</taxon>
        <taxon>Chordata</taxon>
        <taxon>Craniata</taxon>
        <taxon>Vertebrata</taxon>
        <taxon>Euteleostomi</taxon>
        <taxon>Actinopterygii</taxon>
        <taxon>Neopterygii</taxon>
        <taxon>Teleostei</taxon>
        <taxon>Neoteleostei</taxon>
        <taxon>Acanthomorphata</taxon>
        <taxon>Ovalentaria</taxon>
        <taxon>Atherinomorphae</taxon>
        <taxon>Cyprinodontiformes</taxon>
        <taxon>Goodeidae</taxon>
        <taxon>Xenotaenia</taxon>
    </lineage>
</organism>
<comment type="caution">
    <text evidence="2">The sequence shown here is derived from an EMBL/GenBank/DDBJ whole genome shotgun (WGS) entry which is preliminary data.</text>
</comment>
<sequence>SEKLYRNTSLLDSGHVQQTAALLANATAHTQTFYGSDVKVGYRLTQILLQHEINQQGFNLTATQDVHFTEVNSSHLTLTQKVCKAQQEIKNQTLIRPALWTCREFMKLYITDSEV</sequence>
<dbReference type="InterPro" id="IPR032471">
    <property type="entry name" value="AGRL2-4_GAIN_subdom_A"/>
</dbReference>
<reference evidence="2 3" key="1">
    <citation type="submission" date="2021-06" db="EMBL/GenBank/DDBJ databases">
        <authorList>
            <person name="Palmer J.M."/>
        </authorList>
    </citation>
    <scope>NUCLEOTIDE SEQUENCE [LARGE SCALE GENOMIC DNA]</scope>
    <source>
        <strain evidence="2 3">XR_2019</strain>
        <tissue evidence="2">Muscle</tissue>
    </source>
</reference>
<accession>A0ABV0WUB8</accession>
<protein>
    <submittedName>
        <fullName evidence="2">Cadherin EGF LAG seven-pass G-type receptor 2</fullName>
    </submittedName>
</protein>